<comment type="subcellular location">
    <subcellularLocation>
        <location evidence="1">Endomembrane system</location>
    </subcellularLocation>
</comment>
<dbReference type="GO" id="GO:0005886">
    <property type="term" value="C:plasma membrane"/>
    <property type="evidence" value="ECO:0007669"/>
    <property type="project" value="TreeGrafter"/>
</dbReference>
<accession>A0AAN7QAQ5</accession>
<keyword evidence="4" id="KW-1185">Reference proteome</keyword>
<reference evidence="3 4" key="1">
    <citation type="journal article" date="2023" name="Hortic Res">
        <title>Pangenome of water caltrop reveals structural variations and asymmetric subgenome divergence after allopolyploidization.</title>
        <authorList>
            <person name="Zhang X."/>
            <person name="Chen Y."/>
            <person name="Wang L."/>
            <person name="Yuan Y."/>
            <person name="Fang M."/>
            <person name="Shi L."/>
            <person name="Lu R."/>
            <person name="Comes H.P."/>
            <person name="Ma Y."/>
            <person name="Chen Y."/>
            <person name="Huang G."/>
            <person name="Zhou Y."/>
            <person name="Zheng Z."/>
            <person name="Qiu Y."/>
        </authorList>
    </citation>
    <scope>NUCLEOTIDE SEQUENCE [LARGE SCALE GENOMIC DNA]</scope>
    <source>
        <strain evidence="3">F231</strain>
    </source>
</reference>
<dbReference type="PANTHER" id="PTHR24092:SF180">
    <property type="entry name" value="PHOSPHOLIPID-TRANSPORTING ATPASE DNF1-RELATED"/>
    <property type="match status" value="1"/>
</dbReference>
<dbReference type="GO" id="GO:0048194">
    <property type="term" value="P:Golgi vesicle budding"/>
    <property type="evidence" value="ECO:0007669"/>
    <property type="project" value="TreeGrafter"/>
</dbReference>
<sequence length="159" mass="18395">MKEVKKELKKCLEEAQQYFNTVSGPKLALVIDGKCLMYVLLDPSLRVMLLNLSLNCNSVVCCWASPLQKAQVMNLMCNPKRIFVQPIFWLFIEKDKPLTFGSQFLNFRCHLKKVMHMYSIYGNHCMAQNVHDALIGGSYAFFENIWCIIENCVVYSRVL</sequence>
<dbReference type="GO" id="GO:0005802">
    <property type="term" value="C:trans-Golgi network"/>
    <property type="evidence" value="ECO:0007669"/>
    <property type="project" value="TreeGrafter"/>
</dbReference>
<gene>
    <name evidence="3" type="ORF">SAY86_008311</name>
</gene>
<dbReference type="GO" id="GO:0000139">
    <property type="term" value="C:Golgi membrane"/>
    <property type="evidence" value="ECO:0007669"/>
    <property type="project" value="GOC"/>
</dbReference>
<evidence type="ECO:0000313" key="4">
    <source>
        <dbReference type="Proteomes" id="UP001346149"/>
    </source>
</evidence>
<evidence type="ECO:0000313" key="3">
    <source>
        <dbReference type="EMBL" id="KAK4762543.1"/>
    </source>
</evidence>
<dbReference type="InterPro" id="IPR023214">
    <property type="entry name" value="HAD_sf"/>
</dbReference>
<proteinExistence type="predicted"/>
<dbReference type="PANTHER" id="PTHR24092">
    <property type="entry name" value="PROBABLE PHOSPHOLIPID-TRANSPORTING ATPASE"/>
    <property type="match status" value="1"/>
</dbReference>
<dbReference type="GO" id="GO:0140326">
    <property type="term" value="F:ATPase-coupled intramembrane lipid transporter activity"/>
    <property type="evidence" value="ECO:0007669"/>
    <property type="project" value="TreeGrafter"/>
</dbReference>
<keyword evidence="2" id="KW-0813">Transport</keyword>
<protein>
    <submittedName>
        <fullName evidence="3">Uncharacterized protein</fullName>
    </submittedName>
</protein>
<dbReference type="AlphaFoldDB" id="A0AAN7QAQ5"/>
<name>A0AAN7QAQ5_TRANT</name>
<evidence type="ECO:0000256" key="1">
    <source>
        <dbReference type="ARBA" id="ARBA00004308"/>
    </source>
</evidence>
<evidence type="ECO:0000256" key="2">
    <source>
        <dbReference type="ARBA" id="ARBA00022448"/>
    </source>
</evidence>
<dbReference type="Gene3D" id="3.40.50.1000">
    <property type="entry name" value="HAD superfamily/HAD-like"/>
    <property type="match status" value="1"/>
</dbReference>
<comment type="caution">
    <text evidence="3">The sequence shown here is derived from an EMBL/GenBank/DDBJ whole genome shotgun (WGS) entry which is preliminary data.</text>
</comment>
<dbReference type="Proteomes" id="UP001346149">
    <property type="component" value="Unassembled WGS sequence"/>
</dbReference>
<organism evidence="3 4">
    <name type="scientific">Trapa natans</name>
    <name type="common">Water chestnut</name>
    <dbReference type="NCBI Taxonomy" id="22666"/>
    <lineage>
        <taxon>Eukaryota</taxon>
        <taxon>Viridiplantae</taxon>
        <taxon>Streptophyta</taxon>
        <taxon>Embryophyta</taxon>
        <taxon>Tracheophyta</taxon>
        <taxon>Spermatophyta</taxon>
        <taxon>Magnoliopsida</taxon>
        <taxon>eudicotyledons</taxon>
        <taxon>Gunneridae</taxon>
        <taxon>Pentapetalae</taxon>
        <taxon>rosids</taxon>
        <taxon>malvids</taxon>
        <taxon>Myrtales</taxon>
        <taxon>Lythraceae</taxon>
        <taxon>Trapa</taxon>
    </lineage>
</organism>
<dbReference type="GO" id="GO:0045332">
    <property type="term" value="P:phospholipid translocation"/>
    <property type="evidence" value="ECO:0007669"/>
    <property type="project" value="TreeGrafter"/>
</dbReference>
<dbReference type="EMBL" id="JAXQNO010000024">
    <property type="protein sequence ID" value="KAK4762543.1"/>
    <property type="molecule type" value="Genomic_DNA"/>
</dbReference>